<comment type="domain">
    <text evidence="8">Domain I is involved in oligomerization and binding regulators, domain II is flexibile and of varying length in different bacteria, domain III forms the AAA+ region, while domain IV binds dsDNA.</text>
</comment>
<keyword evidence="5 8" id="KW-0067">ATP-binding</keyword>
<dbReference type="GO" id="GO:0005886">
    <property type="term" value="C:plasma membrane"/>
    <property type="evidence" value="ECO:0007669"/>
    <property type="project" value="TreeGrafter"/>
</dbReference>
<evidence type="ECO:0000259" key="13">
    <source>
        <dbReference type="SMART" id="SM00760"/>
    </source>
</evidence>
<dbReference type="Pfam" id="PF08299">
    <property type="entry name" value="Bac_DnaA_C"/>
    <property type="match status" value="1"/>
</dbReference>
<name>I6Z545_MELRP</name>
<dbReference type="NCBIfam" id="TIGR00362">
    <property type="entry name" value="DnaA"/>
    <property type="match status" value="1"/>
</dbReference>
<dbReference type="SUPFAM" id="SSF48295">
    <property type="entry name" value="TrpR-like"/>
    <property type="match status" value="1"/>
</dbReference>
<evidence type="ECO:0000256" key="2">
    <source>
        <dbReference type="ARBA" id="ARBA00022490"/>
    </source>
</evidence>
<dbReference type="InterPro" id="IPR001957">
    <property type="entry name" value="Chromosome_initiator_DnaA"/>
</dbReference>
<dbReference type="Gene3D" id="3.30.300.180">
    <property type="match status" value="1"/>
</dbReference>
<feature type="domain" description="Chromosomal replication initiator DnaA C-terminal" evidence="13">
    <location>
        <begin position="375"/>
        <end position="444"/>
    </location>
</feature>
<dbReference type="GO" id="GO:0006275">
    <property type="term" value="P:regulation of DNA replication"/>
    <property type="evidence" value="ECO:0007669"/>
    <property type="project" value="UniProtKB-UniRule"/>
</dbReference>
<dbReference type="GO" id="GO:0003688">
    <property type="term" value="F:DNA replication origin binding"/>
    <property type="evidence" value="ECO:0007669"/>
    <property type="project" value="UniProtKB-UniRule"/>
</dbReference>
<dbReference type="CDD" id="cd00009">
    <property type="entry name" value="AAA"/>
    <property type="match status" value="1"/>
</dbReference>
<reference evidence="14 15" key="1">
    <citation type="journal article" date="2013" name="PLoS ONE">
        <title>Genomic analysis of Melioribacter roseus, facultatively anaerobic organotrophic bacterium representing a novel deep lineage within Bacteriodetes/Chlorobi group.</title>
        <authorList>
            <person name="Kadnikov V.V."/>
            <person name="Mardanov A.V."/>
            <person name="Podosokorskaya O.A."/>
            <person name="Gavrilov S.N."/>
            <person name="Kublanov I.V."/>
            <person name="Beletsky A.V."/>
            <person name="Bonch-Osmolovskaya E.A."/>
            <person name="Ravin N.V."/>
        </authorList>
    </citation>
    <scope>NUCLEOTIDE SEQUENCE [LARGE SCALE GENOMIC DNA]</scope>
    <source>
        <strain evidence="15">JCM 17771 / P3M-2</strain>
    </source>
</reference>
<comment type="subunit">
    <text evidence="8">Oligomerizes as a right-handed, spiral filament on DNA at oriC.</text>
</comment>
<dbReference type="PRINTS" id="PR00051">
    <property type="entry name" value="DNAA"/>
</dbReference>
<feature type="binding site" evidence="8">
    <location>
        <position position="175"/>
    </location>
    <ligand>
        <name>ATP</name>
        <dbReference type="ChEBI" id="CHEBI:30616"/>
    </ligand>
</feature>
<dbReference type="InterPro" id="IPR027417">
    <property type="entry name" value="P-loop_NTPase"/>
</dbReference>
<sequence length="470" mass="53674">MELNQSALNTEKIETEKNAKDIWKECLSIIKENVPYITYNTWFLPIKPHELENNTLKIFVPNNFFIEWIEEHYNTLINKTVNQVLGPEGKLVYIVYEENDPFEELKQPTSEKKPESAAVVEEKKSEFESFLNPRYTFENFIKGEGNQLARAAALAVADNPGQTSFNPLFIYGGVGLGKTHLMHAIGNKILEKDSNKKVIYLSSDAFTVEFVEAIQSDRVNEFSAFYKSMDTLIIDDIQFLVGKEKTLDLFFQIFNTLHQSGKQIVLSSDKPPKELKGLNERLISRFSWGLTADIQPPDFETRVAILKNKSESFGLELSNDIYEYIAHNITSNIRELEGCLIKLLATSSLNSKEIDFNLVKKIVKEVSTNKQVSISIDYITKVVCDYFKVDENKVREKNRKKEIVLARQIAMYLSKVLTKSSLKTIGLHFGGRDHSTVIHAYNTMELLIEKDGNVKEIIESLKNKIEMSAA</sequence>
<dbReference type="HAMAP" id="MF_00377">
    <property type="entry name" value="DnaA_bact"/>
    <property type="match status" value="1"/>
</dbReference>
<comment type="function">
    <text evidence="8 10">Plays an essential role in the initiation and regulation of chromosomal replication. ATP-DnaA binds to the origin of replication (oriC) to initiate formation of the DNA replication initiation complex once per cell cycle. Binds the DnaA box (a 9 base pair repeat at the origin) and separates the double-stranded (ds)DNA. Forms a right-handed helical filament on oriC DNA; dsDNA binds to the exterior of the filament while single-stranded (ss)DNA is stabiized in the filament's interior. The ATP-DnaA-oriC complex binds and stabilizes one strand of the AT-rich DNA unwinding element (DUE), permitting loading of DNA polymerase. After initiation quickly degrades to an ADP-DnaA complex that is not apt for DNA replication. Binds acidic phospholipids.</text>
</comment>
<dbReference type="EMBL" id="CP003557">
    <property type="protein sequence ID" value="AFN74275.1"/>
    <property type="molecule type" value="Genomic_DNA"/>
</dbReference>
<gene>
    <name evidence="8" type="primary">dnaA</name>
    <name evidence="14" type="ordered locus">MROS_1035</name>
</gene>
<dbReference type="KEGG" id="mro:MROS_1035"/>
<dbReference type="AlphaFoldDB" id="I6Z545"/>
<dbReference type="Gene3D" id="1.10.1750.10">
    <property type="match status" value="1"/>
</dbReference>
<dbReference type="PANTHER" id="PTHR30050">
    <property type="entry name" value="CHROMOSOMAL REPLICATION INITIATOR PROTEIN DNAA"/>
    <property type="match status" value="1"/>
</dbReference>
<dbReference type="InterPro" id="IPR018312">
    <property type="entry name" value="Chromosome_initiator_DnaA_CS"/>
</dbReference>
<evidence type="ECO:0000256" key="3">
    <source>
        <dbReference type="ARBA" id="ARBA00022705"/>
    </source>
</evidence>
<evidence type="ECO:0000256" key="6">
    <source>
        <dbReference type="ARBA" id="ARBA00023121"/>
    </source>
</evidence>
<keyword evidence="2 8" id="KW-0963">Cytoplasm</keyword>
<evidence type="ECO:0000256" key="10">
    <source>
        <dbReference type="RuleBase" id="RU000577"/>
    </source>
</evidence>
<evidence type="ECO:0000313" key="15">
    <source>
        <dbReference type="Proteomes" id="UP000009011"/>
    </source>
</evidence>
<keyword evidence="7 8" id="KW-0238">DNA-binding</keyword>
<dbReference type="InterPro" id="IPR010921">
    <property type="entry name" value="Trp_repressor/repl_initiator"/>
</dbReference>
<dbReference type="Pfam" id="PF00308">
    <property type="entry name" value="Bac_DnaA"/>
    <property type="match status" value="1"/>
</dbReference>
<proteinExistence type="inferred from homology"/>
<dbReference type="SUPFAM" id="SSF52540">
    <property type="entry name" value="P-loop containing nucleoside triphosphate hydrolases"/>
    <property type="match status" value="1"/>
</dbReference>
<comment type="similarity">
    <text evidence="1 8 11">Belongs to the DnaA family.</text>
</comment>
<dbReference type="PANTHER" id="PTHR30050:SF2">
    <property type="entry name" value="CHROMOSOMAL REPLICATION INITIATOR PROTEIN DNAA"/>
    <property type="match status" value="1"/>
</dbReference>
<dbReference type="GO" id="GO:0005524">
    <property type="term" value="F:ATP binding"/>
    <property type="evidence" value="ECO:0007669"/>
    <property type="project" value="UniProtKB-UniRule"/>
</dbReference>
<dbReference type="SMART" id="SM00760">
    <property type="entry name" value="Bac_DnaA_C"/>
    <property type="match status" value="1"/>
</dbReference>
<dbReference type="PROSITE" id="PS01008">
    <property type="entry name" value="DNAA"/>
    <property type="match status" value="1"/>
</dbReference>
<evidence type="ECO:0000256" key="9">
    <source>
        <dbReference type="NCBIfam" id="TIGR00362"/>
    </source>
</evidence>
<keyword evidence="3 8" id="KW-0235">DNA replication</keyword>
<feature type="region of interest" description="Domain I, interacts with DnaA modulators" evidence="8">
    <location>
        <begin position="1"/>
        <end position="107"/>
    </location>
</feature>
<dbReference type="InterPro" id="IPR020591">
    <property type="entry name" value="Chromosome_initiator_DnaA-like"/>
</dbReference>
<dbReference type="GO" id="GO:0005737">
    <property type="term" value="C:cytoplasm"/>
    <property type="evidence" value="ECO:0007669"/>
    <property type="project" value="UniProtKB-SubCell"/>
</dbReference>
<comment type="caution">
    <text evidence="8">Lacks conserved residue(s) required for the propagation of feature annotation.</text>
</comment>
<protein>
    <recommendedName>
        <fullName evidence="8 9">Chromosomal replication initiator protein DnaA</fullName>
    </recommendedName>
</protein>
<dbReference type="Gene3D" id="3.40.50.300">
    <property type="entry name" value="P-loop containing nucleotide triphosphate hydrolases"/>
    <property type="match status" value="1"/>
</dbReference>
<dbReference type="InterPro" id="IPR038454">
    <property type="entry name" value="DnaA_N_sf"/>
</dbReference>
<dbReference type="InterPro" id="IPR013317">
    <property type="entry name" value="DnaA_dom"/>
</dbReference>
<feature type="domain" description="AAA+ ATPase" evidence="12">
    <location>
        <begin position="164"/>
        <end position="293"/>
    </location>
</feature>
<dbReference type="Pfam" id="PF11638">
    <property type="entry name" value="DnaA_N"/>
    <property type="match status" value="1"/>
</dbReference>
<dbReference type="FunFam" id="3.40.50.300:FF:000668">
    <property type="entry name" value="Chromosomal replication initiator protein DnaA"/>
    <property type="match status" value="1"/>
</dbReference>
<dbReference type="HOGENOM" id="CLU_026910_3_1_10"/>
<dbReference type="PATRIC" id="fig|1191523.3.peg.1095"/>
<feature type="binding site" evidence="8">
    <location>
        <position position="177"/>
    </location>
    <ligand>
        <name>ATP</name>
        <dbReference type="ChEBI" id="CHEBI:30616"/>
    </ligand>
</feature>
<evidence type="ECO:0000256" key="4">
    <source>
        <dbReference type="ARBA" id="ARBA00022741"/>
    </source>
</evidence>
<dbReference type="Gene3D" id="1.10.8.60">
    <property type="match status" value="1"/>
</dbReference>
<evidence type="ECO:0000256" key="5">
    <source>
        <dbReference type="ARBA" id="ARBA00022840"/>
    </source>
</evidence>
<evidence type="ECO:0000313" key="14">
    <source>
        <dbReference type="EMBL" id="AFN74275.1"/>
    </source>
</evidence>
<dbReference type="InterPro" id="IPR003593">
    <property type="entry name" value="AAA+_ATPase"/>
</dbReference>
<evidence type="ECO:0000256" key="7">
    <source>
        <dbReference type="ARBA" id="ARBA00023125"/>
    </source>
</evidence>
<dbReference type="GO" id="GO:0008289">
    <property type="term" value="F:lipid binding"/>
    <property type="evidence" value="ECO:0007669"/>
    <property type="project" value="UniProtKB-KW"/>
</dbReference>
<feature type="binding site" evidence="8">
    <location>
        <position position="179"/>
    </location>
    <ligand>
        <name>ATP</name>
        <dbReference type="ChEBI" id="CHEBI:30616"/>
    </ligand>
</feature>
<dbReference type="GO" id="GO:0006270">
    <property type="term" value="P:DNA replication initiation"/>
    <property type="evidence" value="ECO:0007669"/>
    <property type="project" value="UniProtKB-UniRule"/>
</dbReference>
<evidence type="ECO:0000256" key="11">
    <source>
        <dbReference type="RuleBase" id="RU004227"/>
    </source>
</evidence>
<evidence type="ECO:0000259" key="12">
    <source>
        <dbReference type="SMART" id="SM00382"/>
    </source>
</evidence>
<dbReference type="Proteomes" id="UP000009011">
    <property type="component" value="Chromosome"/>
</dbReference>
<feature type="binding site" evidence="8">
    <location>
        <position position="178"/>
    </location>
    <ligand>
        <name>ATP</name>
        <dbReference type="ChEBI" id="CHEBI:30616"/>
    </ligand>
</feature>
<dbReference type="InterPro" id="IPR013159">
    <property type="entry name" value="DnaA_C"/>
</dbReference>
<dbReference type="CDD" id="cd06571">
    <property type="entry name" value="Bac_DnaA_C"/>
    <property type="match status" value="1"/>
</dbReference>
<dbReference type="STRING" id="1191523.MROS_1035"/>
<dbReference type="InterPro" id="IPR024633">
    <property type="entry name" value="DnaA_N_dom"/>
</dbReference>
<dbReference type="OrthoDB" id="9807019at2"/>
<organism evidence="14 15">
    <name type="scientific">Melioribacter roseus (strain DSM 23840 / JCM 17771 / VKM B-2668 / P3M-2)</name>
    <dbReference type="NCBI Taxonomy" id="1191523"/>
    <lineage>
        <taxon>Bacteria</taxon>
        <taxon>Pseudomonadati</taxon>
        <taxon>Ignavibacteriota</taxon>
        <taxon>Ignavibacteria</taxon>
        <taxon>Ignavibacteriales</taxon>
        <taxon>Melioribacteraceae</taxon>
        <taxon>Melioribacter</taxon>
    </lineage>
</organism>
<keyword evidence="15" id="KW-1185">Reference proteome</keyword>
<dbReference type="eggNOG" id="COG0593">
    <property type="taxonomic scope" value="Bacteria"/>
</dbReference>
<evidence type="ECO:0000256" key="1">
    <source>
        <dbReference type="ARBA" id="ARBA00006583"/>
    </source>
</evidence>
<dbReference type="SMART" id="SM00382">
    <property type="entry name" value="AAA"/>
    <property type="match status" value="1"/>
</dbReference>
<feature type="region of interest" description="Domain IV, binds dsDNA" evidence="8">
    <location>
        <begin position="348"/>
        <end position="470"/>
    </location>
</feature>
<keyword evidence="6 8" id="KW-0446">Lipid-binding</keyword>
<keyword evidence="4 8" id="KW-0547">Nucleotide-binding</keyword>
<dbReference type="RefSeq" id="WP_014855711.1">
    <property type="nucleotide sequence ID" value="NC_018178.1"/>
</dbReference>
<comment type="subcellular location">
    <subcellularLocation>
        <location evidence="8">Cytoplasm</location>
    </subcellularLocation>
</comment>
<accession>I6Z545</accession>
<evidence type="ECO:0000256" key="8">
    <source>
        <dbReference type="HAMAP-Rule" id="MF_00377"/>
    </source>
</evidence>